<proteinExistence type="predicted"/>
<accession>A0ABS3JE24</accession>
<evidence type="ECO:0000256" key="1">
    <source>
        <dbReference type="SAM" id="Coils"/>
    </source>
</evidence>
<comment type="caution">
    <text evidence="3">The sequence shown here is derived from an EMBL/GenBank/DDBJ whole genome shotgun (WGS) entry which is preliminary data.</text>
</comment>
<feature type="coiled-coil region" evidence="1">
    <location>
        <begin position="461"/>
        <end position="519"/>
    </location>
</feature>
<dbReference type="RefSeq" id="WP_207327427.1">
    <property type="nucleotide sequence ID" value="NZ_JAFMYW010000001.1"/>
</dbReference>
<name>A0ABS3JE24_9BACT</name>
<dbReference type="NCBIfam" id="TIGR02675">
    <property type="entry name" value="tape_meas_nterm"/>
    <property type="match status" value="1"/>
</dbReference>
<evidence type="ECO:0000313" key="4">
    <source>
        <dbReference type="Proteomes" id="UP000664628"/>
    </source>
</evidence>
<organism evidence="3 4">
    <name type="scientific">Fibrella forsythiae</name>
    <dbReference type="NCBI Taxonomy" id="2817061"/>
    <lineage>
        <taxon>Bacteria</taxon>
        <taxon>Pseudomonadati</taxon>
        <taxon>Bacteroidota</taxon>
        <taxon>Cytophagia</taxon>
        <taxon>Cytophagales</taxon>
        <taxon>Spirosomataceae</taxon>
        <taxon>Fibrella</taxon>
    </lineage>
</organism>
<gene>
    <name evidence="3" type="ORF">J2I46_02935</name>
</gene>
<keyword evidence="4" id="KW-1185">Reference proteome</keyword>
<dbReference type="Proteomes" id="UP000664628">
    <property type="component" value="Unassembled WGS sequence"/>
</dbReference>
<dbReference type="InterPro" id="IPR013491">
    <property type="entry name" value="Tape_meas_N"/>
</dbReference>
<keyword evidence="1" id="KW-0175">Coiled coil</keyword>
<dbReference type="Pfam" id="PF20155">
    <property type="entry name" value="TMP_3"/>
    <property type="match status" value="1"/>
</dbReference>
<feature type="domain" description="Tape measure protein N-terminal" evidence="2">
    <location>
        <begin position="142"/>
        <end position="333"/>
    </location>
</feature>
<evidence type="ECO:0000259" key="2">
    <source>
        <dbReference type="Pfam" id="PF20155"/>
    </source>
</evidence>
<reference evidence="3 4" key="1">
    <citation type="submission" date="2021-03" db="EMBL/GenBank/DDBJ databases">
        <title>Fibrella sp. HMF5405 genome sequencing and assembly.</title>
        <authorList>
            <person name="Kang H."/>
            <person name="Kim H."/>
            <person name="Bae S."/>
            <person name="Joh K."/>
        </authorList>
    </citation>
    <scope>NUCLEOTIDE SEQUENCE [LARGE SCALE GENOMIC DNA]</scope>
    <source>
        <strain evidence="3 4">HMF5405</strain>
    </source>
</reference>
<dbReference type="EMBL" id="JAFMYW010000001">
    <property type="protein sequence ID" value="MBO0947519.1"/>
    <property type="molecule type" value="Genomic_DNA"/>
</dbReference>
<sequence length="974" mass="103267">MAEIASLSVGIDGNLSGFERVIGRATNLLNRLEAQGAESGRNFDRNFGNALAQTAGRAINSLDQINSRIALLTQRRSLSLDTSVIARTNRELADLQARASQLQNLGVSNSAFPTPSAGSTAGLLSYAGGILSIGSALNALKSGFEVVKDFDRLDRKLQGATTSQTAYNRGVNITRSLSDRYGLSVESLTSSYADLTASSEGTTLAGKETDKVFAAVTARAARLGLTANQTERALLAIGQMMNKGSIQAEELKGQLAESGLAGAYGTMAKAVGVSTQELGRMLERGELASSDILPKFAAELLKTANGAEANANSIGGSFQRATDQVSLFIAEFSKTAGVDSFFAKFGNGIANTLQGLRELNSGTKQGSGLGDFFKKVTPRVLPAVGIAKVLASIKAPVLEEATYRAKAKQEFSGKDYAGRAAQFAQLQTDIVRSEASINSRSKDTILDSPELRRDRQTLASKKKLLIELRSENLRLAKADQESAKSAAKSGVKLNPLVTFEAYKKERDALEQERKDLAVNGKLLTDIKAKRLAALDARLERAEPPKKNKATNVNQPAAKSTYDLLTQDLSKLQNEAKTFVLLNPGKAIPKELADRIEFVKRKLKEVDDLISNKEPKTLYAQLTEQLGKLGDQARDLDLAGKVVPPKLREDIQGLVAKLAEADRVLTKLKKAKVPGAVDVGGFKVDQKLDNVQGQLDRFTEASAAVEDAKKQYRELPGFIGKLATNAEAATGDLFGAVGDAARKQLAEAGNIFKEFKETTRGNVAGVFASIGESFVTGTADPFKSALDTILDGIANFIIQLGTSMLLSSKLLAFAAPFLGGTTLPLSVGQGIAGAAMLVGGGAIKALASRGKGYATGGYISGEGSGTSDSIPIRVSNGEYILRAAAVRKIGVSALNSLNRVGELPQGFARGGAVGYSPARFDSPAANIPVERFNTFDRGNNRTERIQVVVTGKLRGNDQELQAARTARQGKILGRG</sequence>
<evidence type="ECO:0000313" key="3">
    <source>
        <dbReference type="EMBL" id="MBO0947519.1"/>
    </source>
</evidence>
<protein>
    <submittedName>
        <fullName evidence="3">Tape measure protein</fullName>
    </submittedName>
</protein>